<dbReference type="InterPro" id="IPR029058">
    <property type="entry name" value="AB_hydrolase_fold"/>
</dbReference>
<dbReference type="SUPFAM" id="SSF53474">
    <property type="entry name" value="alpha/beta-Hydrolases"/>
    <property type="match status" value="1"/>
</dbReference>
<dbReference type="FunFam" id="3.40.50.1820:FF:000071">
    <property type="entry name" value="Embryogenesis-associated protein EMB8"/>
    <property type="match status" value="1"/>
</dbReference>
<dbReference type="GO" id="GO:0047372">
    <property type="term" value="F:monoacylglycerol lipase activity"/>
    <property type="evidence" value="ECO:0007669"/>
    <property type="project" value="TreeGrafter"/>
</dbReference>
<feature type="region of interest" description="Disordered" evidence="2">
    <location>
        <begin position="429"/>
        <end position="455"/>
    </location>
</feature>
<dbReference type="GO" id="GO:0034338">
    <property type="term" value="F:short-chain carboxylesterase activity"/>
    <property type="evidence" value="ECO:0007669"/>
    <property type="project" value="TreeGrafter"/>
</dbReference>
<evidence type="ECO:0000259" key="4">
    <source>
        <dbReference type="Pfam" id="PF00561"/>
    </source>
</evidence>
<feature type="transmembrane region" description="Helical" evidence="3">
    <location>
        <begin position="551"/>
        <end position="574"/>
    </location>
</feature>
<dbReference type="InterPro" id="IPR050960">
    <property type="entry name" value="AB_hydrolase_4_sf"/>
</dbReference>
<dbReference type="Proteomes" id="UP000652761">
    <property type="component" value="Unassembled WGS sequence"/>
</dbReference>
<protein>
    <recommendedName>
        <fullName evidence="4">AB hydrolase-1 domain-containing protein</fullName>
    </recommendedName>
</protein>
<dbReference type="EMBL" id="NMUH01000456">
    <property type="protein sequence ID" value="MQL79460.1"/>
    <property type="molecule type" value="Genomic_DNA"/>
</dbReference>
<gene>
    <name evidence="5" type="ORF">Taro_011899</name>
</gene>
<dbReference type="Pfam" id="PF00561">
    <property type="entry name" value="Abhydrolase_1"/>
    <property type="match status" value="1"/>
</dbReference>
<dbReference type="PANTHER" id="PTHR10794">
    <property type="entry name" value="ABHYDROLASE DOMAIN-CONTAINING PROTEIN"/>
    <property type="match status" value="1"/>
</dbReference>
<dbReference type="InterPro" id="IPR000073">
    <property type="entry name" value="AB_hydrolase_1"/>
</dbReference>
<sequence>MDAAAMEVGTRAASSAASLLLELAAEVPASYYYLGTLLVFFVFVYNLLEFHVVGDVLRGCRGDRATLTFNPASELCQHVVSRCRVLRSRYLVTPWIASPHLQTAFAHFFGNPPTFTYRRSQVFPVSDEEAVALDWLLSSDVAGHQYPPDTNKTISKDDTVPIVVVVPGLTGDSACPYVRHLVYKIAKRGWNVVVSNHRGLGGIPIKSECYYNAGLTDDIRKVIKHLHQEYPKAPLFAVGTSMGANLLVKYLGEEGESTPLAGAASVCSPWDLLMCDRFLNRGPVQKFYDRALAIALKDYAQLNQNAYSKLVDWEGVRMSNSMRDFHNNTTCLILNYETADTYYRRSSSVHVVSNVSVPLLCVSALDDPVCTKEAIPWDECRANKNILLATTAHGGHLAFLQGLTASGSWWVEAVDEFLGVLHSSPFMRGEKEMQPTGLDSPRESSLEKSPRGSVTDHDVNMMVMVNGGANLDSNKYPNNDQAAVVQNVDYSLAGTEWQDEEKEASKEVVQENPKSSAQESGSENCVGNLHSKIFPENKSRNQILRRNTKSIWMLAYIAAVTTWPLVGPVFLMAFKRKFKNVLPAALLRR</sequence>
<proteinExistence type="inferred from homology"/>
<evidence type="ECO:0000256" key="3">
    <source>
        <dbReference type="SAM" id="Phobius"/>
    </source>
</evidence>
<reference evidence="5" key="1">
    <citation type="submission" date="2017-07" db="EMBL/GenBank/DDBJ databases">
        <title>Taro Niue Genome Assembly and Annotation.</title>
        <authorList>
            <person name="Atibalentja N."/>
            <person name="Keating K."/>
            <person name="Fields C.J."/>
        </authorList>
    </citation>
    <scope>NUCLEOTIDE SEQUENCE</scope>
    <source>
        <strain evidence="5">Niue_2</strain>
        <tissue evidence="5">Leaf</tissue>
    </source>
</reference>
<dbReference type="AlphaFoldDB" id="A0A843UC01"/>
<keyword evidence="3" id="KW-0472">Membrane</keyword>
<evidence type="ECO:0000313" key="6">
    <source>
        <dbReference type="Proteomes" id="UP000652761"/>
    </source>
</evidence>
<feature type="domain" description="AB hydrolase-1" evidence="4">
    <location>
        <begin position="161"/>
        <end position="401"/>
    </location>
</feature>
<name>A0A843UC01_COLES</name>
<evidence type="ECO:0000256" key="1">
    <source>
        <dbReference type="ARBA" id="ARBA00010884"/>
    </source>
</evidence>
<organism evidence="5 6">
    <name type="scientific">Colocasia esculenta</name>
    <name type="common">Wild taro</name>
    <name type="synonym">Arum esculentum</name>
    <dbReference type="NCBI Taxonomy" id="4460"/>
    <lineage>
        <taxon>Eukaryota</taxon>
        <taxon>Viridiplantae</taxon>
        <taxon>Streptophyta</taxon>
        <taxon>Embryophyta</taxon>
        <taxon>Tracheophyta</taxon>
        <taxon>Spermatophyta</taxon>
        <taxon>Magnoliopsida</taxon>
        <taxon>Liliopsida</taxon>
        <taxon>Araceae</taxon>
        <taxon>Aroideae</taxon>
        <taxon>Colocasieae</taxon>
        <taxon>Colocasia</taxon>
    </lineage>
</organism>
<feature type="compositionally biased region" description="Basic and acidic residues" evidence="2">
    <location>
        <begin position="440"/>
        <end position="455"/>
    </location>
</feature>
<dbReference type="OrthoDB" id="247542at2759"/>
<evidence type="ECO:0000256" key="2">
    <source>
        <dbReference type="SAM" id="MobiDB-lite"/>
    </source>
</evidence>
<keyword evidence="3" id="KW-1133">Transmembrane helix</keyword>
<keyword evidence="3" id="KW-0812">Transmembrane</keyword>
<comment type="similarity">
    <text evidence="1">Belongs to the AB hydrolase superfamily. AB hydrolase 4 family.</text>
</comment>
<accession>A0A843UC01</accession>
<dbReference type="PANTHER" id="PTHR10794:SF63">
    <property type="entry name" value="ALPHA_BETA HYDROLASE 1, ISOFORM A"/>
    <property type="match status" value="1"/>
</dbReference>
<keyword evidence="6" id="KW-1185">Reference proteome</keyword>
<feature type="transmembrane region" description="Helical" evidence="3">
    <location>
        <begin position="30"/>
        <end position="48"/>
    </location>
</feature>
<comment type="caution">
    <text evidence="5">The sequence shown here is derived from an EMBL/GenBank/DDBJ whole genome shotgun (WGS) entry which is preliminary data.</text>
</comment>
<evidence type="ECO:0000313" key="5">
    <source>
        <dbReference type="EMBL" id="MQL79460.1"/>
    </source>
</evidence>
<dbReference type="Gene3D" id="3.40.50.1820">
    <property type="entry name" value="alpha/beta hydrolase"/>
    <property type="match status" value="1"/>
</dbReference>